<dbReference type="Proteomes" id="UP000019024">
    <property type="component" value="Chromosome"/>
</dbReference>
<dbReference type="AlphaFoldDB" id="W0JQ33"/>
<dbReference type="EMBL" id="CP007055">
    <property type="protein sequence ID" value="AHG00719.1"/>
    <property type="molecule type" value="Genomic_DNA"/>
</dbReference>
<gene>
    <name evidence="1" type="ORF">HALLA_05720</name>
</gene>
<dbReference type="HOGENOM" id="CLU_2985556_0_0_2"/>
<dbReference type="KEGG" id="hlr:HALLA_05720"/>
<name>W0JQ33_9EURY</name>
<protein>
    <submittedName>
        <fullName evidence="1">Uncharacterized protein</fullName>
    </submittedName>
</protein>
<organism evidence="1 2">
    <name type="scientific">Halostagnicola larsenii XH-48</name>
    <dbReference type="NCBI Taxonomy" id="797299"/>
    <lineage>
        <taxon>Archaea</taxon>
        <taxon>Methanobacteriati</taxon>
        <taxon>Methanobacteriota</taxon>
        <taxon>Stenosarchaea group</taxon>
        <taxon>Halobacteria</taxon>
        <taxon>Halobacteriales</taxon>
        <taxon>Natrialbaceae</taxon>
        <taxon>Halostagnicola</taxon>
    </lineage>
</organism>
<keyword evidence="2" id="KW-1185">Reference proteome</keyword>
<evidence type="ECO:0000313" key="2">
    <source>
        <dbReference type="Proteomes" id="UP000019024"/>
    </source>
</evidence>
<proteinExistence type="predicted"/>
<evidence type="ECO:0000313" key="1">
    <source>
        <dbReference type="EMBL" id="AHG00719.1"/>
    </source>
</evidence>
<sequence length="57" mass="6535">MLDCFAPIVETILFCTRIVVLFDYLNRDVKSLACSFSPEATAEMVDNRSSTDRMWVI</sequence>
<accession>W0JQ33</accession>
<reference evidence="1 2" key="1">
    <citation type="submission" date="2014-01" db="EMBL/GenBank/DDBJ databases">
        <authorList>
            <consortium name="DOE Joint Genome Institute"/>
            <person name="Anderson I."/>
            <person name="Huntemann M."/>
            <person name="Han J."/>
            <person name="Chen A."/>
            <person name="Kyrpides N."/>
            <person name="Mavromatis K."/>
            <person name="Markowitz V."/>
            <person name="Palaniappan K."/>
            <person name="Ivanova N."/>
            <person name="Schaumberg A."/>
            <person name="Pati A."/>
            <person name="Liolios K."/>
            <person name="Nordberg H.P."/>
            <person name="Cantor M.N."/>
            <person name="Hua S.X."/>
            <person name="Woyke T."/>
        </authorList>
    </citation>
    <scope>NUCLEOTIDE SEQUENCE [LARGE SCALE GENOMIC DNA]</scope>
    <source>
        <strain evidence="1 2">XH-48</strain>
    </source>
</reference>